<dbReference type="PROSITE" id="PS50943">
    <property type="entry name" value="HTH_CROC1"/>
    <property type="match status" value="1"/>
</dbReference>
<dbReference type="Pfam" id="PF13560">
    <property type="entry name" value="HTH_31"/>
    <property type="match status" value="1"/>
</dbReference>
<organism evidence="4 5">
    <name type="scientific">Eiseniibacteriota bacterium</name>
    <dbReference type="NCBI Taxonomy" id="2212470"/>
    <lineage>
        <taxon>Bacteria</taxon>
        <taxon>Candidatus Eiseniibacteriota</taxon>
    </lineage>
</organism>
<dbReference type="CDD" id="cd00093">
    <property type="entry name" value="HTH_XRE"/>
    <property type="match status" value="1"/>
</dbReference>
<feature type="compositionally biased region" description="Low complexity" evidence="2">
    <location>
        <begin position="191"/>
        <end position="204"/>
    </location>
</feature>
<comment type="caution">
    <text evidence="4">The sequence shown here is derived from an EMBL/GenBank/DDBJ whole genome shotgun (WGS) entry which is preliminary data.</text>
</comment>
<evidence type="ECO:0000313" key="5">
    <source>
        <dbReference type="Proteomes" id="UP000319771"/>
    </source>
</evidence>
<dbReference type="InterPro" id="IPR010982">
    <property type="entry name" value="Lambda_DNA-bd_dom_sf"/>
</dbReference>
<evidence type="ECO:0000259" key="3">
    <source>
        <dbReference type="PROSITE" id="PS50943"/>
    </source>
</evidence>
<dbReference type="InterPro" id="IPR050807">
    <property type="entry name" value="TransReg_Diox_bact_type"/>
</dbReference>
<dbReference type="Proteomes" id="UP000319771">
    <property type="component" value="Unassembled WGS sequence"/>
</dbReference>
<reference evidence="4 5" key="1">
    <citation type="journal article" date="2019" name="Nat. Microbiol.">
        <title>Mediterranean grassland soil C-N compound turnover is dependent on rainfall and depth, and is mediated by genomically divergent microorganisms.</title>
        <authorList>
            <person name="Diamond S."/>
            <person name="Andeer P.F."/>
            <person name="Li Z."/>
            <person name="Crits-Christoph A."/>
            <person name="Burstein D."/>
            <person name="Anantharaman K."/>
            <person name="Lane K.R."/>
            <person name="Thomas B.C."/>
            <person name="Pan C."/>
            <person name="Northen T.R."/>
            <person name="Banfield J.F."/>
        </authorList>
    </citation>
    <scope>NUCLEOTIDE SEQUENCE [LARGE SCALE GENOMIC DNA]</scope>
    <source>
        <strain evidence="4">WS_11</strain>
    </source>
</reference>
<dbReference type="PANTHER" id="PTHR46797">
    <property type="entry name" value="HTH-TYPE TRANSCRIPTIONAL REGULATOR"/>
    <property type="match status" value="1"/>
</dbReference>
<dbReference type="SUPFAM" id="SSF51182">
    <property type="entry name" value="RmlC-like cupins"/>
    <property type="match status" value="1"/>
</dbReference>
<dbReference type="InterPro" id="IPR014710">
    <property type="entry name" value="RmlC-like_jellyroll"/>
</dbReference>
<dbReference type="Gene3D" id="2.60.120.10">
    <property type="entry name" value="Jelly Rolls"/>
    <property type="match status" value="1"/>
</dbReference>
<dbReference type="Gene3D" id="1.10.260.40">
    <property type="entry name" value="lambda repressor-like DNA-binding domains"/>
    <property type="match status" value="1"/>
</dbReference>
<dbReference type="InterPro" id="IPR013096">
    <property type="entry name" value="Cupin_2"/>
</dbReference>
<feature type="domain" description="HTH cro/C1-type" evidence="3">
    <location>
        <begin position="7"/>
        <end position="61"/>
    </location>
</feature>
<dbReference type="AlphaFoldDB" id="A0A538UEK1"/>
<dbReference type="GO" id="GO:0003700">
    <property type="term" value="F:DNA-binding transcription factor activity"/>
    <property type="evidence" value="ECO:0007669"/>
    <property type="project" value="TreeGrafter"/>
</dbReference>
<dbReference type="SUPFAM" id="SSF47413">
    <property type="entry name" value="lambda repressor-like DNA-binding domains"/>
    <property type="match status" value="1"/>
</dbReference>
<dbReference type="CDD" id="cd02209">
    <property type="entry name" value="cupin_XRE_C"/>
    <property type="match status" value="1"/>
</dbReference>
<proteinExistence type="predicted"/>
<name>A0A538UEK1_UNCEI</name>
<dbReference type="InterPro" id="IPR011051">
    <property type="entry name" value="RmlC_Cupin_sf"/>
</dbReference>
<dbReference type="PANTHER" id="PTHR46797:SF1">
    <property type="entry name" value="METHYLPHOSPHONATE SYNTHASE"/>
    <property type="match status" value="1"/>
</dbReference>
<evidence type="ECO:0000256" key="1">
    <source>
        <dbReference type="ARBA" id="ARBA00023125"/>
    </source>
</evidence>
<evidence type="ECO:0000313" key="4">
    <source>
        <dbReference type="EMBL" id="TMQ74314.1"/>
    </source>
</evidence>
<dbReference type="EMBL" id="VBPB01000002">
    <property type="protein sequence ID" value="TMQ74314.1"/>
    <property type="molecule type" value="Genomic_DNA"/>
</dbReference>
<keyword evidence="1" id="KW-0238">DNA-binding</keyword>
<evidence type="ECO:0000256" key="2">
    <source>
        <dbReference type="SAM" id="MobiDB-lite"/>
    </source>
</evidence>
<sequence>MHLGEKIRDLRIRRGLTVQQLASATGLSKGFISQVENHRTSPSLATLHDFARALETSAAYLVAEQDQGPIFVRTTERPSLAGDGNTSRVEVLSAPPRRNLELISVELPPGLAAGDARHSHAGEECLLCTEGHVRLTIGERVIELGPGDSCHYDGHQAHAIENFGATVARVLLAITPAAYGATQEPREPRPRAAARMPQAVEALR</sequence>
<feature type="region of interest" description="Disordered" evidence="2">
    <location>
        <begin position="181"/>
        <end position="204"/>
    </location>
</feature>
<dbReference type="GO" id="GO:0003677">
    <property type="term" value="F:DNA binding"/>
    <property type="evidence" value="ECO:0007669"/>
    <property type="project" value="UniProtKB-KW"/>
</dbReference>
<dbReference type="GO" id="GO:0005829">
    <property type="term" value="C:cytosol"/>
    <property type="evidence" value="ECO:0007669"/>
    <property type="project" value="TreeGrafter"/>
</dbReference>
<accession>A0A538UEK1</accession>
<gene>
    <name evidence="4" type="ORF">E6K81_00140</name>
</gene>
<dbReference type="Pfam" id="PF07883">
    <property type="entry name" value="Cupin_2"/>
    <property type="match status" value="1"/>
</dbReference>
<dbReference type="InterPro" id="IPR001387">
    <property type="entry name" value="Cro/C1-type_HTH"/>
</dbReference>
<protein>
    <submittedName>
        <fullName evidence="4">Cupin domain-containing protein</fullName>
    </submittedName>
</protein>
<dbReference type="SMART" id="SM00530">
    <property type="entry name" value="HTH_XRE"/>
    <property type="match status" value="1"/>
</dbReference>